<dbReference type="OrthoDB" id="412780at2759"/>
<comment type="similarity">
    <text evidence="1">Belongs to the calycin superfamily. Fatty-acid binding protein (FABP) family.</text>
</comment>
<dbReference type="PROSITE" id="PS00214">
    <property type="entry name" value="FABP"/>
    <property type="match status" value="1"/>
</dbReference>
<evidence type="ECO:0000256" key="3">
    <source>
        <dbReference type="ARBA" id="ARBA00023121"/>
    </source>
</evidence>
<dbReference type="AlphaFoldDB" id="A0A454XNR1"/>
<gene>
    <name evidence="4" type="primary">WBGene00099152</name>
</gene>
<name>A0A454XNR1_PRIPA</name>
<evidence type="ECO:0000256" key="1">
    <source>
        <dbReference type="ARBA" id="ARBA00008390"/>
    </source>
</evidence>
<reference evidence="4" key="2">
    <citation type="submission" date="2022-06" db="UniProtKB">
        <authorList>
            <consortium name="EnsemblMetazoa"/>
        </authorList>
    </citation>
    <scope>IDENTIFICATION</scope>
    <source>
        <strain evidence="4">PS312</strain>
    </source>
</reference>
<organism evidence="4 5">
    <name type="scientific">Pristionchus pacificus</name>
    <name type="common">Parasitic nematode worm</name>
    <dbReference type="NCBI Taxonomy" id="54126"/>
    <lineage>
        <taxon>Eukaryota</taxon>
        <taxon>Metazoa</taxon>
        <taxon>Ecdysozoa</taxon>
        <taxon>Nematoda</taxon>
        <taxon>Chromadorea</taxon>
        <taxon>Rhabditida</taxon>
        <taxon>Rhabditina</taxon>
        <taxon>Diplogasteromorpha</taxon>
        <taxon>Diplogasteroidea</taxon>
        <taxon>Neodiplogasteridae</taxon>
        <taxon>Pristionchus</taxon>
    </lineage>
</organism>
<accession>A0A454XNR1</accession>
<dbReference type="InterPro" id="IPR012674">
    <property type="entry name" value="Calycin"/>
</dbReference>
<protein>
    <submittedName>
        <fullName evidence="4">FABP domain-containing protein</fullName>
    </submittedName>
</protein>
<proteinExistence type="inferred from homology"/>
<dbReference type="Proteomes" id="UP000005239">
    <property type="component" value="Unassembled WGS sequence"/>
</dbReference>
<dbReference type="PRINTS" id="PR00178">
    <property type="entry name" value="FATTYACIDBP"/>
</dbReference>
<evidence type="ECO:0000313" key="4">
    <source>
        <dbReference type="EnsemblMetazoa" id="PPA09598.1"/>
    </source>
</evidence>
<keyword evidence="5" id="KW-1185">Reference proteome</keyword>
<dbReference type="InterPro" id="IPR040094">
    <property type="entry name" value="Lbp1-4"/>
</dbReference>
<evidence type="ECO:0000313" key="5">
    <source>
        <dbReference type="Proteomes" id="UP000005239"/>
    </source>
</evidence>
<accession>A0A8R1YCQ5</accession>
<reference evidence="5" key="1">
    <citation type="journal article" date="2008" name="Nat. Genet.">
        <title>The Pristionchus pacificus genome provides a unique perspective on nematode lifestyle and parasitism.</title>
        <authorList>
            <person name="Dieterich C."/>
            <person name="Clifton S.W."/>
            <person name="Schuster L.N."/>
            <person name="Chinwalla A."/>
            <person name="Delehaunty K."/>
            <person name="Dinkelacker I."/>
            <person name="Fulton L."/>
            <person name="Fulton R."/>
            <person name="Godfrey J."/>
            <person name="Minx P."/>
            <person name="Mitreva M."/>
            <person name="Roeseler W."/>
            <person name="Tian H."/>
            <person name="Witte H."/>
            <person name="Yang S.P."/>
            <person name="Wilson R.K."/>
            <person name="Sommer R.J."/>
        </authorList>
    </citation>
    <scope>NUCLEOTIDE SEQUENCE [LARGE SCALE GENOMIC DNA]</scope>
    <source>
        <strain evidence="5">PS312</strain>
    </source>
</reference>
<dbReference type="PANTHER" id="PTHR22725:SF2">
    <property type="entry name" value="FATTY ACID-BINDING PROTEIN HOMOLOG 1-RELATED"/>
    <property type="match status" value="1"/>
</dbReference>
<keyword evidence="2" id="KW-0813">Transport</keyword>
<dbReference type="CDD" id="cd00742">
    <property type="entry name" value="FABP"/>
    <property type="match status" value="1"/>
</dbReference>
<dbReference type="EnsemblMetazoa" id="PPA09598.1">
    <property type="protein sequence ID" value="PPA09598.1"/>
    <property type="gene ID" value="WBGene00099152"/>
</dbReference>
<dbReference type="Gene3D" id="2.40.128.20">
    <property type="match status" value="1"/>
</dbReference>
<dbReference type="InterPro" id="IPR000463">
    <property type="entry name" value="Fatty_acid-bd"/>
</dbReference>
<keyword evidence="3" id="KW-0446">Lipid-binding</keyword>
<dbReference type="GO" id="GO:0008289">
    <property type="term" value="F:lipid binding"/>
    <property type="evidence" value="ECO:0007669"/>
    <property type="project" value="UniProtKB-KW"/>
</dbReference>
<evidence type="ECO:0000256" key="2">
    <source>
        <dbReference type="ARBA" id="ARBA00022448"/>
    </source>
</evidence>
<dbReference type="SUPFAM" id="SSF50814">
    <property type="entry name" value="Lipocalins"/>
    <property type="match status" value="1"/>
</dbReference>
<dbReference type="PANTHER" id="PTHR22725">
    <property type="entry name" value="FATTY ACID-BINDING PROTEIN HOMOLOG 1-RELATED-RELATED"/>
    <property type="match status" value="1"/>
</dbReference>
<sequence length="160" mass="18496">MNRHSAILLVIFSVSFVSAQNLPESFYGKFSLDHSDNFDEYLTEKGYGWFTRRLVTLSNVDKIITKAGPNSFNFEDLWATKKLHYKDVVLGREFRGKGLDGSIHRITFTLRNNVLFEKHVPTDANAEQKQDEYRYHLEGGNIVQTLTANGVVARRYFTRQ</sequence>